<keyword evidence="4" id="KW-1185">Reference proteome</keyword>
<evidence type="ECO:0000313" key="4">
    <source>
        <dbReference type="Proteomes" id="UP000335496"/>
    </source>
</evidence>
<reference evidence="2 3" key="2">
    <citation type="journal article" date="2019" name="Science, e1252229">
        <title>Invertible promoters mediate bacterial phase variation, antibiotic resistance, and host adaptation in the gut.</title>
        <authorList>
            <person name="Jiang X."/>
            <person name="Hall A.B."/>
            <person name="Arthur T.D."/>
            <person name="Plichta D.R."/>
            <person name="Covington C.T."/>
            <person name="Poyet M."/>
            <person name="Crothers J."/>
            <person name="Moses P.L."/>
            <person name="Tolonen A.C."/>
            <person name="Vlamakis H."/>
            <person name="Alm E.J."/>
            <person name="Xavier R.J."/>
        </authorList>
    </citation>
    <scope>NUCLEOTIDE SEQUENCE [LARGE SCALE GENOMIC DNA]</scope>
    <source>
        <strain evidence="2">Bj_0095</strain>
        <strain evidence="3">bj_0095</strain>
    </source>
</reference>
<sequence>MEKELNRVPRLLSESYNSGLIERLYESGGSVMLDIIIYLCGNHVKDLFGESWFSIEDFCKKMGYDRTKLQRKLSQEQMKDLFGKRSPHYIFKDANGEEIIHPVETVFEAALYKLGLENISYPVVANGTTSYIFIQILTKFEIKTNFKTKKGTKRLYSASLNNLIKDSVYTLYNLIESQDYRILPNKYRYFYLELSKMIFLIKYKIRSGSLPSYRLTVDQLAKLFNLNFEENKERKRNVTKILNGINRYLKYTNFQFRYIKGENDKWAYTIEFEFSKETLEYFDERYTATFTQRFYSDLLWKYAGLAFPHCSIGRERTAKVAEIKADQNLYEEYLAWANSSQNKALKEEVYRENFFRVFGKQPEDFGLASKAPKVASEPSEFVFPTAD</sequence>
<name>A0A4Q5GLK0_9BACE</name>
<dbReference type="Proteomes" id="UP000291917">
    <property type="component" value="Unassembled WGS sequence"/>
</dbReference>
<evidence type="ECO:0000313" key="2">
    <source>
        <dbReference type="EMBL" id="RYT69248.1"/>
    </source>
</evidence>
<dbReference type="AlphaFoldDB" id="A0A4Q5GLK0"/>
<proteinExistence type="predicted"/>
<dbReference type="EMBL" id="VVZX01000035">
    <property type="protein sequence ID" value="KAA5269326.1"/>
    <property type="molecule type" value="Genomic_DNA"/>
</dbReference>
<protein>
    <submittedName>
        <fullName evidence="1">Bro-N domain-containing protein</fullName>
    </submittedName>
</protein>
<dbReference type="RefSeq" id="WP_130089165.1">
    <property type="nucleotide sequence ID" value="NZ_RCXL01000037.1"/>
</dbReference>
<dbReference type="Proteomes" id="UP000335496">
    <property type="component" value="Unassembled WGS sequence"/>
</dbReference>
<evidence type="ECO:0000313" key="1">
    <source>
        <dbReference type="EMBL" id="KAA5269326.1"/>
    </source>
</evidence>
<evidence type="ECO:0000313" key="3">
    <source>
        <dbReference type="Proteomes" id="UP000291917"/>
    </source>
</evidence>
<gene>
    <name evidence="2" type="ORF">EAJ03_17370</name>
    <name evidence="1" type="ORF">F2Z23_17780</name>
</gene>
<comment type="caution">
    <text evidence="2">The sequence shown here is derived from an EMBL/GenBank/DDBJ whole genome shotgun (WGS) entry which is preliminary data.</text>
</comment>
<reference evidence="1 4" key="1">
    <citation type="journal article" date="2019" name="Nat. Med.">
        <title>A library of human gut bacterial isolates paired with longitudinal multiomics data enables mechanistic microbiome research.</title>
        <authorList>
            <person name="Poyet M."/>
            <person name="Groussin M."/>
            <person name="Gibbons S.M."/>
            <person name="Avila-Pacheco J."/>
            <person name="Jiang X."/>
            <person name="Kearney S.M."/>
            <person name="Perrotta A.R."/>
            <person name="Berdy B."/>
            <person name="Zhao S."/>
            <person name="Lieberman T.D."/>
            <person name="Swanson P.K."/>
            <person name="Smith M."/>
            <person name="Roesemann S."/>
            <person name="Alexander J.E."/>
            <person name="Rich S.A."/>
            <person name="Livny J."/>
            <person name="Vlamakis H."/>
            <person name="Clish C."/>
            <person name="Bullock K."/>
            <person name="Deik A."/>
            <person name="Scott J."/>
            <person name="Pierce K.A."/>
            <person name="Xavier R.J."/>
            <person name="Alm E.J."/>
        </authorList>
    </citation>
    <scope>NUCLEOTIDE SEQUENCE [LARGE SCALE GENOMIC DNA]</scope>
    <source>
        <strain evidence="1 4">BIOML-A1</strain>
    </source>
</reference>
<dbReference type="EMBL" id="RCXL01000037">
    <property type="protein sequence ID" value="RYT69248.1"/>
    <property type="molecule type" value="Genomic_DNA"/>
</dbReference>
<accession>A0A4Q5GLK0</accession>
<organism evidence="2 3">
    <name type="scientific">Bacteroides eggerthii</name>
    <dbReference type="NCBI Taxonomy" id="28111"/>
    <lineage>
        <taxon>Bacteria</taxon>
        <taxon>Pseudomonadati</taxon>
        <taxon>Bacteroidota</taxon>
        <taxon>Bacteroidia</taxon>
        <taxon>Bacteroidales</taxon>
        <taxon>Bacteroidaceae</taxon>
        <taxon>Bacteroides</taxon>
    </lineage>
</organism>